<dbReference type="Proteomes" id="UP000838100">
    <property type="component" value="Unassembled WGS sequence"/>
</dbReference>
<sequence length="239" mass="25289">MNVSVKTTLLAAAVVVLVGCEKSAEPVEPAPVETATPATESVPGIETERMTVQEGGIEATKIVETSNENAKTAFAATTEIETLSAKVVAVDLTTRDVSLVDVEGKTFDFVAGDEVKNLAQINPGDTVKARFAHRVSIELVAANGQKFLPEETTVDTLNSAKEGEMPGIIEAEKTVTVYTVEAIDLENNTFKLKNIEGGIKQFTAKDPANLLRANIGDAVVVTKTKIFAVEVLKADAEAS</sequence>
<comment type="caution">
    <text evidence="1">The sequence shown here is derived from an EMBL/GenBank/DDBJ whole genome shotgun (WGS) entry which is preliminary data.</text>
</comment>
<reference evidence="1" key="1">
    <citation type="submission" date="2021-12" db="EMBL/GenBank/DDBJ databases">
        <authorList>
            <person name="Rodrigo-Torres L."/>
            <person name="Arahal R. D."/>
            <person name="Lucena T."/>
        </authorList>
    </citation>
    <scope>NUCLEOTIDE SEQUENCE</scope>
    <source>
        <strain evidence="1">CECT 8267</strain>
    </source>
</reference>
<dbReference type="PROSITE" id="PS51257">
    <property type="entry name" value="PROKAR_LIPOPROTEIN"/>
    <property type="match status" value="1"/>
</dbReference>
<evidence type="ECO:0008006" key="3">
    <source>
        <dbReference type="Google" id="ProtNLM"/>
    </source>
</evidence>
<gene>
    <name evidence="1" type="ORF">SIN8267_00686</name>
</gene>
<proteinExistence type="predicted"/>
<evidence type="ECO:0000313" key="1">
    <source>
        <dbReference type="EMBL" id="CAH0990592.1"/>
    </source>
</evidence>
<evidence type="ECO:0000313" key="2">
    <source>
        <dbReference type="Proteomes" id="UP000838100"/>
    </source>
</evidence>
<keyword evidence="2" id="KW-1185">Reference proteome</keyword>
<name>A0ABN8EIB0_9GAMM</name>
<dbReference type="EMBL" id="CAKLPX010000001">
    <property type="protein sequence ID" value="CAH0990592.1"/>
    <property type="molecule type" value="Genomic_DNA"/>
</dbReference>
<accession>A0ABN8EIB0</accession>
<dbReference type="RefSeq" id="WP_237443274.1">
    <property type="nucleotide sequence ID" value="NZ_CAKLPX010000001.1"/>
</dbReference>
<protein>
    <recommendedName>
        <fullName evidence="3">Lipoprotein</fullName>
    </recommendedName>
</protein>
<organism evidence="1 2">
    <name type="scientific">Sinobacterium norvegicum</name>
    <dbReference type="NCBI Taxonomy" id="1641715"/>
    <lineage>
        <taxon>Bacteria</taxon>
        <taxon>Pseudomonadati</taxon>
        <taxon>Pseudomonadota</taxon>
        <taxon>Gammaproteobacteria</taxon>
        <taxon>Cellvibrionales</taxon>
        <taxon>Spongiibacteraceae</taxon>
        <taxon>Sinobacterium</taxon>
    </lineage>
</organism>